<dbReference type="FunFam" id="3.30.70.80:FF:000005">
    <property type="entry name" value="Proteinase inhibitor I2B"/>
    <property type="match status" value="1"/>
</dbReference>
<evidence type="ECO:0000313" key="7">
    <source>
        <dbReference type="Proteomes" id="UP000187013"/>
    </source>
</evidence>
<comment type="function">
    <text evidence="4">Cytosolic inhibitor of vacuolar proteinase B (yscB), probably regulating protease B activity during limited proteolysis. PBI2 is a component of the LMA1 complex, which is involved in the facilitation of vesicle fusion such as homotypic vacuole and ER-derived COPII vesicle fusion with the Golgi.</text>
</comment>
<dbReference type="InterPro" id="IPR052471">
    <property type="entry name" value="PBI_I9"/>
</dbReference>
<evidence type="ECO:0000256" key="1">
    <source>
        <dbReference type="ARBA" id="ARBA00022690"/>
    </source>
</evidence>
<dbReference type="OrthoDB" id="5518345at2759"/>
<dbReference type="AlphaFoldDB" id="A0A1Q3A7F4"/>
<evidence type="ECO:0000313" key="6">
    <source>
        <dbReference type="EMBL" id="GAV51543.1"/>
    </source>
</evidence>
<gene>
    <name evidence="6" type="ORF">ZYGR_0AF00140</name>
</gene>
<dbReference type="InterPro" id="IPR037045">
    <property type="entry name" value="S8pro/Inhibitor_I9_sf"/>
</dbReference>
<evidence type="ECO:0000256" key="2">
    <source>
        <dbReference type="ARBA" id="ARBA00022900"/>
    </source>
</evidence>
<sequence length="76" mass="8475">MAGKSFIVTLKENVPEADVSKFKDSIKSLNGSITHEFSLIKGYTVHLPETLHANKLKDSHNSIIANIEEDKEVHTQ</sequence>
<dbReference type="GO" id="GO:0042144">
    <property type="term" value="P:vacuole fusion, non-autophagic"/>
    <property type="evidence" value="ECO:0007669"/>
    <property type="project" value="TreeGrafter"/>
</dbReference>
<evidence type="ECO:0008006" key="8">
    <source>
        <dbReference type="Google" id="ProtNLM"/>
    </source>
</evidence>
<evidence type="ECO:0000256" key="3">
    <source>
        <dbReference type="ARBA" id="ARBA00038069"/>
    </source>
</evidence>
<organism evidence="6 7">
    <name type="scientific">Zygosaccharomyces rouxii</name>
    <dbReference type="NCBI Taxonomy" id="4956"/>
    <lineage>
        <taxon>Eukaryota</taxon>
        <taxon>Fungi</taxon>
        <taxon>Dikarya</taxon>
        <taxon>Ascomycota</taxon>
        <taxon>Saccharomycotina</taxon>
        <taxon>Saccharomycetes</taxon>
        <taxon>Saccharomycetales</taxon>
        <taxon>Saccharomycetaceae</taxon>
        <taxon>Zygosaccharomyces</taxon>
    </lineage>
</organism>
<dbReference type="Gene3D" id="3.30.70.80">
    <property type="entry name" value="Peptidase S8 propeptide/proteinase inhibitor I9"/>
    <property type="match status" value="1"/>
</dbReference>
<comment type="similarity">
    <text evidence="3">Belongs to the protease inhibitor I9 family.</text>
</comment>
<dbReference type="PANTHER" id="PTHR28288">
    <property type="entry name" value="PROTEASE B INHIBITOR 2"/>
    <property type="match status" value="1"/>
</dbReference>
<comment type="caution">
    <text evidence="6">The sequence shown here is derived from an EMBL/GenBank/DDBJ whole genome shotgun (WGS) entry which is preliminary data.</text>
</comment>
<proteinExistence type="inferred from homology"/>
<name>A0A1Q3A7F4_ZYGRO</name>
<dbReference type="SUPFAM" id="SSF54897">
    <property type="entry name" value="Protease propeptides/inhibitors"/>
    <property type="match status" value="1"/>
</dbReference>
<evidence type="ECO:0000256" key="4">
    <source>
        <dbReference type="ARBA" id="ARBA00054668"/>
    </source>
</evidence>
<dbReference type="EMBL" id="BDGX01000032">
    <property type="protein sequence ID" value="GAV51543.1"/>
    <property type="molecule type" value="Genomic_DNA"/>
</dbReference>
<keyword evidence="1" id="KW-0646">Protease inhibitor</keyword>
<accession>A0A1Q3A7F4</accession>
<protein>
    <recommendedName>
        <fullName evidence="8">Inhibitor I9 domain-containing protein</fullName>
    </recommendedName>
</protein>
<keyword evidence="2" id="KW-0722">Serine protease inhibitor</keyword>
<comment type="subunit">
    <text evidence="5">Part of the heterodimeric LMA1 complex together with the thioredoxin II/TRX2. LMA1 binds to the ATPase SEC18.</text>
</comment>
<reference evidence="6 7" key="1">
    <citation type="submission" date="2016-08" db="EMBL/GenBank/DDBJ databases">
        <title>Draft genome sequence of allopolyploid Zygosaccharomyces rouxii.</title>
        <authorList>
            <person name="Watanabe J."/>
            <person name="Uehara K."/>
            <person name="Mogi Y."/>
            <person name="Tsukioka Y."/>
        </authorList>
    </citation>
    <scope>NUCLEOTIDE SEQUENCE [LARGE SCALE GENOMIC DNA]</scope>
    <source>
        <strain evidence="6 7">NBRC 110957</strain>
    </source>
</reference>
<evidence type="ECO:0000256" key="5">
    <source>
        <dbReference type="ARBA" id="ARBA00062658"/>
    </source>
</evidence>
<dbReference type="Proteomes" id="UP000187013">
    <property type="component" value="Unassembled WGS sequence"/>
</dbReference>
<dbReference type="PANTHER" id="PTHR28288:SF2">
    <property type="entry name" value="PROTEASE B INHIBITOR 2"/>
    <property type="match status" value="1"/>
</dbReference>
<dbReference type="GO" id="GO:0004867">
    <property type="term" value="F:serine-type endopeptidase inhibitor activity"/>
    <property type="evidence" value="ECO:0007669"/>
    <property type="project" value="UniProtKB-KW"/>
</dbReference>